<evidence type="ECO:0000313" key="2">
    <source>
        <dbReference type="WBParaSite" id="Minc3s01041g20115"/>
    </source>
</evidence>
<sequence>MENTKNIDQINVSHELNNLSENKPTREPFWKLFRGKYLITFSLCSDCREILFKKSDKAVRNGERVEVRFDMCEGCFKKNCRTSDIITPYKPKTN</sequence>
<dbReference type="WBParaSite" id="Minc3s01041g20115">
    <property type="protein sequence ID" value="Minc3s01041g20115"/>
    <property type="gene ID" value="Minc3s01041g20115"/>
</dbReference>
<dbReference type="Proteomes" id="UP000887563">
    <property type="component" value="Unplaced"/>
</dbReference>
<protein>
    <submittedName>
        <fullName evidence="2">Uncharacterized protein</fullName>
    </submittedName>
</protein>
<keyword evidence="1" id="KW-1185">Reference proteome</keyword>
<name>A0A914M1L7_MELIC</name>
<proteinExistence type="predicted"/>
<reference evidence="2" key="1">
    <citation type="submission" date="2022-11" db="UniProtKB">
        <authorList>
            <consortium name="WormBaseParasite"/>
        </authorList>
    </citation>
    <scope>IDENTIFICATION</scope>
</reference>
<accession>A0A914M1L7</accession>
<dbReference type="AlphaFoldDB" id="A0A914M1L7"/>
<organism evidence="1 2">
    <name type="scientific">Meloidogyne incognita</name>
    <name type="common">Southern root-knot nematode worm</name>
    <name type="synonym">Oxyuris incognita</name>
    <dbReference type="NCBI Taxonomy" id="6306"/>
    <lineage>
        <taxon>Eukaryota</taxon>
        <taxon>Metazoa</taxon>
        <taxon>Ecdysozoa</taxon>
        <taxon>Nematoda</taxon>
        <taxon>Chromadorea</taxon>
        <taxon>Rhabditida</taxon>
        <taxon>Tylenchina</taxon>
        <taxon>Tylenchomorpha</taxon>
        <taxon>Tylenchoidea</taxon>
        <taxon>Meloidogynidae</taxon>
        <taxon>Meloidogyninae</taxon>
        <taxon>Meloidogyne</taxon>
        <taxon>Meloidogyne incognita group</taxon>
    </lineage>
</organism>
<evidence type="ECO:0000313" key="1">
    <source>
        <dbReference type="Proteomes" id="UP000887563"/>
    </source>
</evidence>